<evidence type="ECO:0000313" key="2">
    <source>
        <dbReference type="Proteomes" id="UP001519332"/>
    </source>
</evidence>
<evidence type="ECO:0000313" key="1">
    <source>
        <dbReference type="EMBL" id="MBP2330766.1"/>
    </source>
</evidence>
<organism evidence="1 2">
    <name type="scientific">Kibdelosporangium banguiense</name>
    <dbReference type="NCBI Taxonomy" id="1365924"/>
    <lineage>
        <taxon>Bacteria</taxon>
        <taxon>Bacillati</taxon>
        <taxon>Actinomycetota</taxon>
        <taxon>Actinomycetes</taxon>
        <taxon>Pseudonocardiales</taxon>
        <taxon>Pseudonocardiaceae</taxon>
        <taxon>Kibdelosporangium</taxon>
    </lineage>
</organism>
<dbReference type="Proteomes" id="UP001519332">
    <property type="component" value="Unassembled WGS sequence"/>
</dbReference>
<dbReference type="RefSeq" id="WP_209647444.1">
    <property type="nucleotide sequence ID" value="NZ_JAGINW010000001.1"/>
</dbReference>
<protein>
    <submittedName>
        <fullName evidence="1">Uncharacterized protein</fullName>
    </submittedName>
</protein>
<reference evidence="1 2" key="1">
    <citation type="submission" date="2021-03" db="EMBL/GenBank/DDBJ databases">
        <title>Sequencing the genomes of 1000 actinobacteria strains.</title>
        <authorList>
            <person name="Klenk H.-P."/>
        </authorList>
    </citation>
    <scope>NUCLEOTIDE SEQUENCE [LARGE SCALE GENOMIC DNA]</scope>
    <source>
        <strain evidence="1 2">DSM 46670</strain>
    </source>
</reference>
<dbReference type="EMBL" id="JAGINW010000001">
    <property type="protein sequence ID" value="MBP2330766.1"/>
    <property type="molecule type" value="Genomic_DNA"/>
</dbReference>
<comment type="caution">
    <text evidence="1">The sequence shown here is derived from an EMBL/GenBank/DDBJ whole genome shotgun (WGS) entry which is preliminary data.</text>
</comment>
<gene>
    <name evidence="1" type="ORF">JOF56_011151</name>
</gene>
<keyword evidence="2" id="KW-1185">Reference proteome</keyword>
<name>A0ABS4U2B8_9PSEU</name>
<accession>A0ABS4U2B8</accession>
<sequence length="122" mass="13316">MLTLENATHEVDELVRQVLAHLNPLGSVKIAGDPTPCDDPTDGGEPGRVTAVAQYEVYIAGDLLPHVDTLHTWLTGNGFQILKDARPNYLWAERLADGFRMAVQTNDLGAFFVTATSPCVWP</sequence>
<proteinExistence type="predicted"/>